<dbReference type="Proteomes" id="UP001176468">
    <property type="component" value="Unassembled WGS sequence"/>
</dbReference>
<dbReference type="InterPro" id="IPR014748">
    <property type="entry name" value="Enoyl-CoA_hydra_C"/>
</dbReference>
<dbReference type="PANTHER" id="PTHR43459">
    <property type="entry name" value="ENOYL-COA HYDRATASE"/>
    <property type="match status" value="1"/>
</dbReference>
<comment type="similarity">
    <text evidence="1">Belongs to the enoyl-CoA hydratase/isomerase family.</text>
</comment>
<dbReference type="SUPFAM" id="SSF52096">
    <property type="entry name" value="ClpP/crotonase"/>
    <property type="match status" value="1"/>
</dbReference>
<accession>A0ABT8ZYE1</accession>
<dbReference type="InterPro" id="IPR001753">
    <property type="entry name" value="Enoyl-CoA_hydra/iso"/>
</dbReference>
<protein>
    <submittedName>
        <fullName evidence="2">Enoyl-CoA hydratase-related protein</fullName>
    </submittedName>
</protein>
<gene>
    <name evidence="2" type="ORF">Q5H94_07780</name>
</gene>
<keyword evidence="3" id="KW-1185">Reference proteome</keyword>
<evidence type="ECO:0000313" key="2">
    <source>
        <dbReference type="EMBL" id="MDO7842222.1"/>
    </source>
</evidence>
<name>A0ABT8ZYE1_9SPHN</name>
<organism evidence="2 3">
    <name type="scientific">Sphingomonas immobilis</name>
    <dbReference type="NCBI Taxonomy" id="3063997"/>
    <lineage>
        <taxon>Bacteria</taxon>
        <taxon>Pseudomonadati</taxon>
        <taxon>Pseudomonadota</taxon>
        <taxon>Alphaproteobacteria</taxon>
        <taxon>Sphingomonadales</taxon>
        <taxon>Sphingomonadaceae</taxon>
        <taxon>Sphingomonas</taxon>
    </lineage>
</organism>
<sequence>MTDLVTGTLADGVATITLNRPEGHNAMSWGLVDAFSTVAQRLAGDPGTRVFLLRAEGKNFCVGGDIRAFADEADPSDFLRRLAGRLHEGLKFLFDHPAPLVVAAQGASAGAGLSLVAGGDVVLAGRSSNFSMAYTGIGLTADGGATWLLPRVIGLRRTQELAYLGRRLNAEEAADYGLVTRIVDDAALADEAQAVAAKIAAGPTAAYGGVKRLLAASYGADFAAHLDAEAEAIATAMASADAAEGLAAFLGRRPPVFAGR</sequence>
<dbReference type="InterPro" id="IPR029045">
    <property type="entry name" value="ClpP/crotonase-like_dom_sf"/>
</dbReference>
<evidence type="ECO:0000256" key="1">
    <source>
        <dbReference type="ARBA" id="ARBA00005254"/>
    </source>
</evidence>
<dbReference type="Gene3D" id="3.90.226.10">
    <property type="entry name" value="2-enoyl-CoA Hydratase, Chain A, domain 1"/>
    <property type="match status" value="1"/>
</dbReference>
<reference evidence="2" key="1">
    <citation type="submission" date="2023-07" db="EMBL/GenBank/DDBJ databases">
        <authorList>
            <person name="Kim M.K."/>
        </authorList>
    </citation>
    <scope>NUCLEOTIDE SEQUENCE</scope>
    <source>
        <strain evidence="2">CA1-15</strain>
    </source>
</reference>
<dbReference type="Gene3D" id="1.10.12.10">
    <property type="entry name" value="Lyase 2-enoyl-coa Hydratase, Chain A, domain 2"/>
    <property type="match status" value="1"/>
</dbReference>
<comment type="caution">
    <text evidence="2">The sequence shown here is derived from an EMBL/GenBank/DDBJ whole genome shotgun (WGS) entry which is preliminary data.</text>
</comment>
<dbReference type="EMBL" id="JAUQSZ010000004">
    <property type="protein sequence ID" value="MDO7842222.1"/>
    <property type="molecule type" value="Genomic_DNA"/>
</dbReference>
<proteinExistence type="inferred from homology"/>
<dbReference type="RefSeq" id="WP_304560689.1">
    <property type="nucleotide sequence ID" value="NZ_JAUQSZ010000004.1"/>
</dbReference>
<dbReference type="Pfam" id="PF00378">
    <property type="entry name" value="ECH_1"/>
    <property type="match status" value="1"/>
</dbReference>
<dbReference type="CDD" id="cd06558">
    <property type="entry name" value="crotonase-like"/>
    <property type="match status" value="1"/>
</dbReference>
<dbReference type="PANTHER" id="PTHR43459:SF1">
    <property type="entry name" value="EG:BACN32G11.4 PROTEIN"/>
    <property type="match status" value="1"/>
</dbReference>
<evidence type="ECO:0000313" key="3">
    <source>
        <dbReference type="Proteomes" id="UP001176468"/>
    </source>
</evidence>